<keyword evidence="4" id="KW-1185">Reference proteome</keyword>
<dbReference type="Proteomes" id="UP000245288">
    <property type="component" value="Unassembled WGS sequence"/>
</dbReference>
<dbReference type="PROSITE" id="PS51257">
    <property type="entry name" value="PROKAR_LIPOPROTEIN"/>
    <property type="match status" value="1"/>
</dbReference>
<proteinExistence type="predicted"/>
<reference evidence="3 4" key="1">
    <citation type="submission" date="2014-09" db="EMBL/GenBank/DDBJ databases">
        <title>Butyrate-producing bacteria isolated from human gut.</title>
        <authorList>
            <person name="Zhang Q."/>
            <person name="Zhao L."/>
        </authorList>
    </citation>
    <scope>NUCLEOTIDE SEQUENCE [LARGE SCALE GENOMIC DNA]</scope>
    <source>
        <strain evidence="3 4">21</strain>
    </source>
</reference>
<evidence type="ECO:0000256" key="1">
    <source>
        <dbReference type="SAM" id="SignalP"/>
    </source>
</evidence>
<dbReference type="Pfam" id="PF09084">
    <property type="entry name" value="NMT1"/>
    <property type="match status" value="1"/>
</dbReference>
<dbReference type="SUPFAM" id="SSF53850">
    <property type="entry name" value="Periplasmic binding protein-like II"/>
    <property type="match status" value="1"/>
</dbReference>
<feature type="signal peptide" evidence="1">
    <location>
        <begin position="1"/>
        <end position="23"/>
    </location>
</feature>
<keyword evidence="1" id="KW-0732">Signal</keyword>
<dbReference type="RefSeq" id="WP_109214785.1">
    <property type="nucleotide sequence ID" value="NZ_JAQDGV010000022.1"/>
</dbReference>
<evidence type="ECO:0000259" key="2">
    <source>
        <dbReference type="Pfam" id="PF09084"/>
    </source>
</evidence>
<accession>A0A2V1JTS4</accession>
<dbReference type="Gene3D" id="3.40.190.10">
    <property type="entry name" value="Periplasmic binding protein-like II"/>
    <property type="match status" value="2"/>
</dbReference>
<name>A0A2V1JTS4_EUBRA</name>
<dbReference type="OrthoDB" id="9815602at2"/>
<dbReference type="InterPro" id="IPR015168">
    <property type="entry name" value="SsuA/THI5"/>
</dbReference>
<evidence type="ECO:0000313" key="4">
    <source>
        <dbReference type="Proteomes" id="UP000245288"/>
    </source>
</evidence>
<dbReference type="GO" id="GO:0009228">
    <property type="term" value="P:thiamine biosynthetic process"/>
    <property type="evidence" value="ECO:0007669"/>
    <property type="project" value="InterPro"/>
</dbReference>
<dbReference type="PANTHER" id="PTHR31528:SF3">
    <property type="entry name" value="THIAMINE BIOSYNTHESIS PROTEIN HI_0357-RELATED"/>
    <property type="match status" value="1"/>
</dbReference>
<gene>
    <name evidence="3" type="ORF">LG34_02965</name>
</gene>
<feature type="domain" description="SsuA/THI5-like" evidence="2">
    <location>
        <begin position="67"/>
        <end position="283"/>
    </location>
</feature>
<organism evidence="3 4">
    <name type="scientific">Eubacterium ramulus</name>
    <dbReference type="NCBI Taxonomy" id="39490"/>
    <lineage>
        <taxon>Bacteria</taxon>
        <taxon>Bacillati</taxon>
        <taxon>Bacillota</taxon>
        <taxon>Clostridia</taxon>
        <taxon>Eubacteriales</taxon>
        <taxon>Eubacteriaceae</taxon>
        <taxon>Eubacterium</taxon>
    </lineage>
</organism>
<feature type="chain" id="PRO_5039385830" evidence="1">
    <location>
        <begin position="24"/>
        <end position="359"/>
    </location>
</feature>
<comment type="caution">
    <text evidence="3">The sequence shown here is derived from an EMBL/GenBank/DDBJ whole genome shotgun (WGS) entry which is preliminary data.</text>
</comment>
<sequence>MKNKFLKKLAAASLAAAMIFSMAACGNADNNAAKGNASDSSSAAAENTSSSDKDLTKITFCLDWTPNTNHTGLYVAQQLGYYEQAGLDVQIVQPPEDGAALMCASGQAQFAIEAQDTMAASLDSDNPLGITAVAAVLQHNTSGILSRQGDGIDTPKGMTGKTYSTWESPIELATLKTVINGDGGDFDKVNLIPNDITDEPAALAAHQTDAIWVFYGWGGINANVEKTPCDFFFFKDVNPVFDYYTPVIIANNEFLQNSPDVAKKFLEATQKGYEYAIQNPVDAANMLIAGDNTGSLSGSEDLVQASQQYISEQYIADAQKWGFIDEDRWNTFYKWLADNGLTSKDLTGQGFSNDYLGGN</sequence>
<dbReference type="AlphaFoldDB" id="A0A2V1JTS4"/>
<protein>
    <submittedName>
        <fullName evidence="3">Nitrate ABC transporter substrate-binding protein</fullName>
    </submittedName>
</protein>
<dbReference type="InterPro" id="IPR027939">
    <property type="entry name" value="NMT1/THI5"/>
</dbReference>
<evidence type="ECO:0000313" key="3">
    <source>
        <dbReference type="EMBL" id="PWE87606.1"/>
    </source>
</evidence>
<dbReference type="EMBL" id="JRFU01000028">
    <property type="protein sequence ID" value="PWE87606.1"/>
    <property type="molecule type" value="Genomic_DNA"/>
</dbReference>
<dbReference type="PANTHER" id="PTHR31528">
    <property type="entry name" value="4-AMINO-5-HYDROXYMETHYL-2-METHYLPYRIMIDINE PHOSPHATE SYNTHASE THI11-RELATED"/>
    <property type="match status" value="1"/>
</dbReference>